<keyword evidence="1" id="KW-0449">Lipoprotein</keyword>
<sequence>MTSISLLPLIAAKCDNKSGN</sequence>
<dbReference type="NCBIfam" id="NF033817">
    <property type="entry name" value="Mplas_variab_LP"/>
    <property type="match status" value="1"/>
</dbReference>
<proteinExistence type="predicted"/>
<name>A0A6D1A728_ECOLX</name>
<evidence type="ECO:0000313" key="1">
    <source>
        <dbReference type="EMBL" id="NEU02668.1"/>
    </source>
</evidence>
<accession>A0A6D1A728</accession>
<dbReference type="EMBL" id="JAAHTE010000113">
    <property type="protein sequence ID" value="NEU02668.1"/>
    <property type="molecule type" value="Genomic_DNA"/>
</dbReference>
<comment type="caution">
    <text evidence="1">The sequence shown here is derived from an EMBL/GenBank/DDBJ whole genome shotgun (WGS) entry which is preliminary data.</text>
</comment>
<reference evidence="1" key="1">
    <citation type="submission" date="2020-02" db="EMBL/GenBank/DDBJ databases">
        <title>Investigating the Use of Bacteriophages as New Decolonization Strategy for Intestinal Carriage of CTX-M-15-producing ST131 Escherichia coli: an In Vitro Continuous Culture System Model.</title>
        <authorList>
            <person name="Bernasconi O.J."/>
            <person name="Campos-Madueno E.I."/>
            <person name="Dona V."/>
            <person name="Perreten V."/>
            <person name="Carattoli A."/>
            <person name="Endimiani A."/>
        </authorList>
    </citation>
    <scope>NUCLEOTIDE SEQUENCE</scope>
    <source>
        <strain evidence="1">4901.28</strain>
    </source>
</reference>
<dbReference type="InterPro" id="IPR049890">
    <property type="entry name" value="VlpA-F-like_signal"/>
</dbReference>
<gene>
    <name evidence="1" type="ORF">G3563_26365</name>
</gene>
<organism evidence="1">
    <name type="scientific">Escherichia coli</name>
    <dbReference type="NCBI Taxonomy" id="562"/>
    <lineage>
        <taxon>Bacteria</taxon>
        <taxon>Pseudomonadati</taxon>
        <taxon>Pseudomonadota</taxon>
        <taxon>Gammaproteobacteria</taxon>
        <taxon>Enterobacterales</taxon>
        <taxon>Enterobacteriaceae</taxon>
        <taxon>Escherichia</taxon>
    </lineage>
</organism>
<dbReference type="AlphaFoldDB" id="A0A6D1A728"/>
<protein>
    <submittedName>
        <fullName evidence="1">Variable surface lipoprotein</fullName>
    </submittedName>
</protein>